<keyword evidence="6" id="KW-1185">Reference proteome</keyword>
<dbReference type="InterPro" id="IPR052359">
    <property type="entry name" value="HTH-type_reg/antitoxin"/>
</dbReference>
<evidence type="ECO:0000256" key="3">
    <source>
        <dbReference type="ARBA" id="ARBA00023163"/>
    </source>
</evidence>
<evidence type="ECO:0000313" key="5">
    <source>
        <dbReference type="EMBL" id="WCL71615.1"/>
    </source>
</evidence>
<sequence length="74" mass="8471">MTPEQIRTIRHTVKLTGRHPLHTTTQTEFARLLNTSAQTVQSWEQGRRHPSGTALKLLHLLHQSPKLAEQLQTI</sequence>
<dbReference type="CDD" id="cd00093">
    <property type="entry name" value="HTH_XRE"/>
    <property type="match status" value="1"/>
</dbReference>
<evidence type="ECO:0000259" key="4">
    <source>
        <dbReference type="PROSITE" id="PS50943"/>
    </source>
</evidence>
<dbReference type="InterPro" id="IPR010982">
    <property type="entry name" value="Lambda_DNA-bd_dom_sf"/>
</dbReference>
<evidence type="ECO:0000256" key="1">
    <source>
        <dbReference type="ARBA" id="ARBA00023015"/>
    </source>
</evidence>
<proteinExistence type="predicted"/>
<dbReference type="InterPro" id="IPR001387">
    <property type="entry name" value="Cro/C1-type_HTH"/>
</dbReference>
<dbReference type="EMBL" id="CP116766">
    <property type="protein sequence ID" value="WCL71615.1"/>
    <property type="molecule type" value="Genomic_DNA"/>
</dbReference>
<feature type="domain" description="HTH cro/C1-type" evidence="4">
    <location>
        <begin position="25"/>
        <end position="68"/>
    </location>
</feature>
<dbReference type="Proteomes" id="UP001221268">
    <property type="component" value="Chromosome"/>
</dbReference>
<evidence type="ECO:0000313" key="6">
    <source>
        <dbReference type="Proteomes" id="UP001221268"/>
    </source>
</evidence>
<keyword evidence="2" id="KW-0238">DNA-binding</keyword>
<dbReference type="PROSITE" id="PS50943">
    <property type="entry name" value="HTH_CROC1"/>
    <property type="match status" value="1"/>
</dbReference>
<keyword evidence="3" id="KW-0804">Transcription</keyword>
<dbReference type="Pfam" id="PF01381">
    <property type="entry name" value="HTH_3"/>
    <property type="match status" value="1"/>
</dbReference>
<organism evidence="5 6">
    <name type="scientific">Neisseria lisongii</name>
    <dbReference type="NCBI Taxonomy" id="2912188"/>
    <lineage>
        <taxon>Bacteria</taxon>
        <taxon>Pseudomonadati</taxon>
        <taxon>Pseudomonadota</taxon>
        <taxon>Betaproteobacteria</taxon>
        <taxon>Neisseriales</taxon>
        <taxon>Neisseriaceae</taxon>
        <taxon>Neisseria</taxon>
    </lineage>
</organism>
<dbReference type="SUPFAM" id="SSF47413">
    <property type="entry name" value="lambda repressor-like DNA-binding domains"/>
    <property type="match status" value="1"/>
</dbReference>
<accession>A0ABY7RMZ0</accession>
<name>A0ABY7RMZ0_9NEIS</name>
<dbReference type="PANTHER" id="PTHR36511:SF3">
    <property type="entry name" value="ANTITOXIN HIGA-2"/>
    <property type="match status" value="1"/>
</dbReference>
<dbReference type="PANTHER" id="PTHR36511">
    <property type="entry name" value="MERR FAMILY BACTERIAL REGULATORY PROTEIN"/>
    <property type="match status" value="1"/>
</dbReference>
<reference evidence="5 6" key="1">
    <citation type="submission" date="2023-01" db="EMBL/GenBank/DDBJ databases">
        <authorList>
            <person name="Yang C."/>
        </authorList>
    </citation>
    <scope>NUCLEOTIDE SEQUENCE [LARGE SCALE GENOMIC DNA]</scope>
    <source>
        <strain evidence="5 6">ZJ106</strain>
    </source>
</reference>
<protein>
    <submittedName>
        <fullName evidence="5">Helix-turn-helix domain-containing protein</fullName>
    </submittedName>
</protein>
<evidence type="ECO:0000256" key="2">
    <source>
        <dbReference type="ARBA" id="ARBA00023125"/>
    </source>
</evidence>
<dbReference type="RefSeq" id="WP_237090266.1">
    <property type="nucleotide sequence ID" value="NZ_CP116766.1"/>
</dbReference>
<gene>
    <name evidence="5" type="ORF">PJU73_00350</name>
</gene>
<keyword evidence="1" id="KW-0805">Transcription regulation</keyword>
<dbReference type="Gene3D" id="1.10.260.40">
    <property type="entry name" value="lambda repressor-like DNA-binding domains"/>
    <property type="match status" value="1"/>
</dbReference>